<feature type="non-terminal residue" evidence="3">
    <location>
        <position position="161"/>
    </location>
</feature>
<dbReference type="EMBL" id="VJMI01003084">
    <property type="protein sequence ID" value="KAF0774830.1"/>
    <property type="molecule type" value="Genomic_DNA"/>
</dbReference>
<feature type="region of interest" description="Disordered" evidence="2">
    <location>
        <begin position="50"/>
        <end position="75"/>
    </location>
</feature>
<dbReference type="InterPro" id="IPR000408">
    <property type="entry name" value="Reg_chr_condens"/>
</dbReference>
<dbReference type="AlphaFoldDB" id="A0A6A5AX54"/>
<evidence type="ECO:0000313" key="4">
    <source>
        <dbReference type="Proteomes" id="UP000469452"/>
    </source>
</evidence>
<dbReference type="Proteomes" id="UP000469452">
    <property type="component" value="Unassembled WGS sequence"/>
</dbReference>
<feature type="non-terminal residue" evidence="3">
    <location>
        <position position="1"/>
    </location>
</feature>
<evidence type="ECO:0000256" key="1">
    <source>
        <dbReference type="PROSITE-ProRule" id="PRU00235"/>
    </source>
</evidence>
<sequence>RNNKGQLGAGARTLPSADLPLPIPSGTLANDDVVAIAAGFYSSYILTGRKSDSTSKKTGTSARDELKDIHAPDHQSVSSDALFESLMREMDRNALSDTLNDTSPLSLKRSNTSKKLPLLKLLSGTWAVARTLMYQSLQTKKPTELLKSFILSMLDNLAESS</sequence>
<feature type="repeat" description="RCC1" evidence="1">
    <location>
        <begin position="1"/>
        <end position="49"/>
    </location>
</feature>
<evidence type="ECO:0000256" key="2">
    <source>
        <dbReference type="SAM" id="MobiDB-lite"/>
    </source>
</evidence>
<reference evidence="3 4" key="1">
    <citation type="submission" date="2019-06" db="EMBL/GenBank/DDBJ databases">
        <title>Genomics analysis of Aphanomyces spp. identifies a new class of oomycete effector associated with host adaptation.</title>
        <authorList>
            <person name="Gaulin E."/>
        </authorList>
    </citation>
    <scope>NUCLEOTIDE SEQUENCE [LARGE SCALE GENOMIC DNA]</scope>
    <source>
        <strain evidence="3 4">E</strain>
    </source>
</reference>
<accession>A0A6A5AX54</accession>
<dbReference type="PROSITE" id="PS50012">
    <property type="entry name" value="RCC1_3"/>
    <property type="match status" value="1"/>
</dbReference>
<evidence type="ECO:0000313" key="3">
    <source>
        <dbReference type="EMBL" id="KAF0774830.1"/>
    </source>
</evidence>
<feature type="region of interest" description="Disordered" evidence="2">
    <location>
        <begin position="1"/>
        <end position="20"/>
    </location>
</feature>
<comment type="caution">
    <text evidence="3">The sequence shown here is derived from an EMBL/GenBank/DDBJ whole genome shotgun (WGS) entry which is preliminary data.</text>
</comment>
<protein>
    <submittedName>
        <fullName evidence="3">Uncharacterized protein</fullName>
    </submittedName>
</protein>
<organism evidence="3 4">
    <name type="scientific">Aphanomyces astaci</name>
    <name type="common">Crayfish plague agent</name>
    <dbReference type="NCBI Taxonomy" id="112090"/>
    <lineage>
        <taxon>Eukaryota</taxon>
        <taxon>Sar</taxon>
        <taxon>Stramenopiles</taxon>
        <taxon>Oomycota</taxon>
        <taxon>Saprolegniomycetes</taxon>
        <taxon>Saprolegniales</taxon>
        <taxon>Verrucalvaceae</taxon>
        <taxon>Aphanomyces</taxon>
    </lineage>
</organism>
<proteinExistence type="predicted"/>
<feature type="compositionally biased region" description="Basic and acidic residues" evidence="2">
    <location>
        <begin position="62"/>
        <end position="73"/>
    </location>
</feature>
<name>A0A6A5AX54_APHAT</name>
<gene>
    <name evidence="3" type="ORF">AaE_001470</name>
</gene>